<feature type="transmembrane region" description="Helical" evidence="6">
    <location>
        <begin position="503"/>
        <end position="530"/>
    </location>
</feature>
<feature type="transmembrane region" description="Helical" evidence="6">
    <location>
        <begin position="154"/>
        <end position="177"/>
    </location>
</feature>
<dbReference type="PIRSF" id="PIRSF018968">
    <property type="entry name" value="ABC_permease_BceB"/>
    <property type="match status" value="1"/>
</dbReference>
<feature type="transmembrane region" description="Helical" evidence="6">
    <location>
        <begin position="18"/>
        <end position="40"/>
    </location>
</feature>
<accession>A0ABX8RCP0</accession>
<feature type="transmembrane region" description="Helical" evidence="6">
    <location>
        <begin position="231"/>
        <end position="254"/>
    </location>
</feature>
<feature type="transmembrane region" description="Helical" evidence="6">
    <location>
        <begin position="284"/>
        <end position="305"/>
    </location>
</feature>
<feature type="transmembrane region" description="Helical" evidence="6">
    <location>
        <begin position="198"/>
        <end position="219"/>
    </location>
</feature>
<comment type="similarity">
    <text evidence="6">Belongs to the ABC-4 integral membrane protein family.</text>
</comment>
<evidence type="ECO:0000313" key="9">
    <source>
        <dbReference type="Proteomes" id="UP000886818"/>
    </source>
</evidence>
<protein>
    <submittedName>
        <fullName evidence="8">ABC transporter permease</fullName>
    </submittedName>
</protein>
<feature type="transmembrane region" description="Helical" evidence="6">
    <location>
        <begin position="566"/>
        <end position="589"/>
    </location>
</feature>
<evidence type="ECO:0000313" key="8">
    <source>
        <dbReference type="EMBL" id="QXM05485.1"/>
    </source>
</evidence>
<keyword evidence="6" id="KW-0813">Transport</keyword>
<dbReference type="EMBL" id="CP078093">
    <property type="protein sequence ID" value="QXM05485.1"/>
    <property type="molecule type" value="Genomic_DNA"/>
</dbReference>
<evidence type="ECO:0000259" key="7">
    <source>
        <dbReference type="Pfam" id="PF02687"/>
    </source>
</evidence>
<dbReference type="InterPro" id="IPR027022">
    <property type="entry name" value="ABC_permease_BceB-typ"/>
</dbReference>
<comment type="subcellular location">
    <subcellularLocation>
        <location evidence="1 6">Cell membrane</location>
        <topology evidence="1 6">Multi-pass membrane protein</topology>
    </subcellularLocation>
</comment>
<sequence>MTLFNICIKNIKRNFRNYFIYFMSIVFNVIIYFTFVSIRFNEQILKFLEGEYKILVLFKFSSILIAIFSLIFIWYSTSFFMKKRKKEIGIYSLLGVKKKQIGKMLFYENVIMGIMALGIGLLLGSIFCKLFIMILFKFMNFLVEVKFTVSFDAVLNTIVTFGVLFLITSVYGYTIIYKFSLIELFKAENIAEKEPKSSVIMALISILIIGVGYVVGLNVTTKTFLVSTGTVLVTSVVGTFMFFNYFLIFAMKVLKKNKRRYYKGINIIGINQIVYRIKSNSRTLSIIAILSAVTLTSIGITYTLYYTVSKENSISHPFSYSYITNSEIIDEKVENIIAKYPKNKLIDSVEEEFIKVYAKVNDNKSGKAYLISESKFNKIAKIRGLKDRIHLGNDNEVVLLKYYRSKEKIATGKLVELLSENKKQEFKVVDHKQYYAMNRYKIESTFVVKDNIYNKFYDKSNIDRIKGYKVKNELDSKELTKEIIKAVPADVELSYCLESISALILMGMLLFIGVFLGLVFLIASGSVIYFKQLTEANEEKGRYLILKNIGVSKKEIKVSIAKQMGVIFGLPLTVGIAHSLVAIVMNYKLFNLNMISPAILTIGGYILIYLGYYLLTINSYNKIVNSKTV</sequence>
<reference evidence="8" key="1">
    <citation type="submission" date="2021-07" db="EMBL/GenBank/DDBJ databases">
        <title>Complete genome sequence of Crassaminicella sp. 143-21, isolated from a deep-sea hydrothermal vent.</title>
        <authorList>
            <person name="Li X."/>
        </authorList>
    </citation>
    <scope>NUCLEOTIDE SEQUENCE</scope>
    <source>
        <strain evidence="8">143-21</strain>
    </source>
</reference>
<evidence type="ECO:0000256" key="1">
    <source>
        <dbReference type="ARBA" id="ARBA00004651"/>
    </source>
</evidence>
<dbReference type="PANTHER" id="PTHR46795">
    <property type="entry name" value="ABC TRANSPORTER PERMEASE-RELATED-RELATED"/>
    <property type="match status" value="1"/>
</dbReference>
<evidence type="ECO:0000256" key="5">
    <source>
        <dbReference type="ARBA" id="ARBA00023136"/>
    </source>
</evidence>
<dbReference type="InterPro" id="IPR003838">
    <property type="entry name" value="ABC3_permease_C"/>
</dbReference>
<feature type="domain" description="ABC3 transporter permease C-terminal" evidence="7">
    <location>
        <begin position="60"/>
        <end position="178"/>
    </location>
</feature>
<dbReference type="Proteomes" id="UP000886818">
    <property type="component" value="Chromosome"/>
</dbReference>
<keyword evidence="2 6" id="KW-1003">Cell membrane</keyword>
<proteinExistence type="inferred from homology"/>
<feature type="transmembrane region" description="Helical" evidence="6">
    <location>
        <begin position="595"/>
        <end position="615"/>
    </location>
</feature>
<evidence type="ECO:0000256" key="3">
    <source>
        <dbReference type="ARBA" id="ARBA00022692"/>
    </source>
</evidence>
<keyword evidence="3 6" id="KW-0812">Transmembrane</keyword>
<keyword evidence="4 6" id="KW-1133">Transmembrane helix</keyword>
<dbReference type="RefSeq" id="WP_218282184.1">
    <property type="nucleotide sequence ID" value="NZ_CP078093.1"/>
</dbReference>
<gene>
    <name evidence="8" type="ORF">KVH43_08825</name>
</gene>
<evidence type="ECO:0000256" key="4">
    <source>
        <dbReference type="ARBA" id="ARBA00022989"/>
    </source>
</evidence>
<dbReference type="Pfam" id="PF02687">
    <property type="entry name" value="FtsX"/>
    <property type="match status" value="1"/>
</dbReference>
<organism evidence="8 9">
    <name type="scientific">Crassaminicella indica</name>
    <dbReference type="NCBI Taxonomy" id="2855394"/>
    <lineage>
        <taxon>Bacteria</taxon>
        <taxon>Bacillati</taxon>
        <taxon>Bacillota</taxon>
        <taxon>Clostridia</taxon>
        <taxon>Eubacteriales</taxon>
        <taxon>Clostridiaceae</taxon>
        <taxon>Crassaminicella</taxon>
    </lineage>
</organism>
<evidence type="ECO:0000256" key="2">
    <source>
        <dbReference type="ARBA" id="ARBA00022475"/>
    </source>
</evidence>
<name>A0ABX8RCP0_9CLOT</name>
<evidence type="ECO:0000256" key="6">
    <source>
        <dbReference type="PIRNR" id="PIRNR018968"/>
    </source>
</evidence>
<feature type="transmembrane region" description="Helical" evidence="6">
    <location>
        <begin position="52"/>
        <end position="75"/>
    </location>
</feature>
<keyword evidence="9" id="KW-1185">Reference proteome</keyword>
<feature type="transmembrane region" description="Helical" evidence="6">
    <location>
        <begin position="106"/>
        <end position="134"/>
    </location>
</feature>
<dbReference type="PANTHER" id="PTHR46795:SF3">
    <property type="entry name" value="ABC TRANSPORTER PERMEASE"/>
    <property type="match status" value="1"/>
</dbReference>
<dbReference type="InterPro" id="IPR052536">
    <property type="entry name" value="ABC-4_Integral_Memb_Prot"/>
</dbReference>
<keyword evidence="5 6" id="KW-0472">Membrane</keyword>